<organism evidence="1 2">
    <name type="scientific">Megaselia scalaris</name>
    <name type="common">Humpbacked fly</name>
    <name type="synonym">Phora scalaris</name>
    <dbReference type="NCBI Taxonomy" id="36166"/>
    <lineage>
        <taxon>Eukaryota</taxon>
        <taxon>Metazoa</taxon>
        <taxon>Ecdysozoa</taxon>
        <taxon>Arthropoda</taxon>
        <taxon>Hexapoda</taxon>
        <taxon>Insecta</taxon>
        <taxon>Pterygota</taxon>
        <taxon>Neoptera</taxon>
        <taxon>Endopterygota</taxon>
        <taxon>Diptera</taxon>
        <taxon>Brachycera</taxon>
        <taxon>Muscomorpha</taxon>
        <taxon>Platypezoidea</taxon>
        <taxon>Phoridae</taxon>
        <taxon>Megaseliini</taxon>
        <taxon>Megaselia</taxon>
    </lineage>
</organism>
<dbReference type="EnsemblMetazoa" id="MESCA004223-RA">
    <property type="protein sequence ID" value="MESCA004223-PA"/>
    <property type="gene ID" value="MESCA004223"/>
</dbReference>
<accession>T1GL36</accession>
<sequence length="86" mass="10139">MTDIRSMRGVNIESDNYLELKIRCDKVKPPLKSSYDGPYLIMGKQEILKLKINENISWKFPGAINDCNFIQELWINDIVHYIQEHI</sequence>
<reference evidence="2" key="1">
    <citation type="submission" date="2013-02" db="EMBL/GenBank/DDBJ databases">
        <authorList>
            <person name="Hughes D."/>
        </authorList>
    </citation>
    <scope>NUCLEOTIDE SEQUENCE</scope>
    <source>
        <strain>Durham</strain>
        <strain evidence="2">NC isolate 2 -- Noor lab</strain>
    </source>
</reference>
<evidence type="ECO:0000313" key="1">
    <source>
        <dbReference type="EnsemblMetazoa" id="MESCA004223-PA"/>
    </source>
</evidence>
<dbReference type="HOGENOM" id="CLU_2500500_0_0_1"/>
<dbReference type="EMBL" id="CAQQ02200096">
    <property type="status" value="NOT_ANNOTATED_CDS"/>
    <property type="molecule type" value="Genomic_DNA"/>
</dbReference>
<dbReference type="Proteomes" id="UP000015102">
    <property type="component" value="Unassembled WGS sequence"/>
</dbReference>
<evidence type="ECO:0000313" key="2">
    <source>
        <dbReference type="Proteomes" id="UP000015102"/>
    </source>
</evidence>
<dbReference type="EMBL" id="CAQQ02200097">
    <property type="status" value="NOT_ANNOTATED_CDS"/>
    <property type="molecule type" value="Genomic_DNA"/>
</dbReference>
<keyword evidence="2" id="KW-1185">Reference proteome</keyword>
<reference evidence="1" key="2">
    <citation type="submission" date="2015-06" db="UniProtKB">
        <authorList>
            <consortium name="EnsemblMetazoa"/>
        </authorList>
    </citation>
    <scope>IDENTIFICATION</scope>
</reference>
<name>T1GL36_MEGSC</name>
<dbReference type="AlphaFoldDB" id="T1GL36"/>
<protein>
    <submittedName>
        <fullName evidence="1">Uncharacterized protein</fullName>
    </submittedName>
</protein>
<proteinExistence type="predicted"/>